<dbReference type="Proteomes" id="UP000008281">
    <property type="component" value="Unassembled WGS sequence"/>
</dbReference>
<dbReference type="InterPro" id="IPR053220">
    <property type="entry name" value="Nematode_rcpt-like_serp_H"/>
</dbReference>
<accession>E3LIV4</accession>
<dbReference type="Pfam" id="PF10318">
    <property type="entry name" value="7TM_GPCR_Srh"/>
    <property type="match status" value="1"/>
</dbReference>
<dbReference type="InterPro" id="IPR019422">
    <property type="entry name" value="7TM_GPCR_serpentine_rcpt_Srh"/>
</dbReference>
<name>E3LIV4_CAERE</name>
<sequence>MVQTLEEYYLKNYSQCNLEYSFLASWQGLAYPSYVLQVIALPFQAISFYVIIKKTPNKMTSLKYPMLICHFWATLLNSLFCTFETPYVFHRMAAVFTVGLFSYFQVSTQLQLLIGTTCSYTFLFESRSSSLQTNRFKITRKVFRVIYHSMFFLVNSTISWIFFITPTNQEAAKMQALEADPCPNSEFFKFDVLILTTNQNLLNFIIWIHGPFILLHAVGHLQFHVSCLVYYLYYAPSTLISKNTQRLQRQFFVRIVFQTGVHFVFIAIPFLFMAFIHAIDCQCQEIMNLSTIIVGLHGLMSSISILLVHNVYRKAVVKMMCDLGSKALRVKQYTYFLFRVQKRSANIIQARKEYFSCGPVLRNLTET</sequence>
<proteinExistence type="predicted"/>
<feature type="transmembrane region" description="Helical" evidence="1">
    <location>
        <begin position="291"/>
        <end position="312"/>
    </location>
</feature>
<dbReference type="AlphaFoldDB" id="E3LIV4"/>
<feature type="transmembrane region" description="Helical" evidence="1">
    <location>
        <begin position="145"/>
        <end position="164"/>
    </location>
</feature>
<evidence type="ECO:0008006" key="4">
    <source>
        <dbReference type="Google" id="ProtNLM"/>
    </source>
</evidence>
<evidence type="ECO:0000313" key="3">
    <source>
        <dbReference type="Proteomes" id="UP000008281"/>
    </source>
</evidence>
<keyword evidence="1" id="KW-1133">Transmembrane helix</keyword>
<dbReference type="InParanoid" id="E3LIV4"/>
<gene>
    <name evidence="2" type="ORF">CRE_09439</name>
</gene>
<feature type="transmembrane region" description="Helical" evidence="1">
    <location>
        <begin position="64"/>
        <end position="89"/>
    </location>
</feature>
<dbReference type="OMA" id="ICHFWAT"/>
<feature type="transmembrane region" description="Helical" evidence="1">
    <location>
        <begin position="101"/>
        <end position="124"/>
    </location>
</feature>
<keyword evidence="3" id="KW-1185">Reference proteome</keyword>
<protein>
    <recommendedName>
        <fullName evidence="4">Serpentine Receptor, class H</fullName>
    </recommendedName>
</protein>
<dbReference type="PANTHER" id="PTHR22941:SF51">
    <property type="entry name" value="SERPENTINE RECEPTOR, CLASS H-RELATED"/>
    <property type="match status" value="1"/>
</dbReference>
<organism evidence="3">
    <name type="scientific">Caenorhabditis remanei</name>
    <name type="common">Caenorhabditis vulgaris</name>
    <dbReference type="NCBI Taxonomy" id="31234"/>
    <lineage>
        <taxon>Eukaryota</taxon>
        <taxon>Metazoa</taxon>
        <taxon>Ecdysozoa</taxon>
        <taxon>Nematoda</taxon>
        <taxon>Chromadorea</taxon>
        <taxon>Rhabditida</taxon>
        <taxon>Rhabditina</taxon>
        <taxon>Rhabditomorpha</taxon>
        <taxon>Rhabditoidea</taxon>
        <taxon>Rhabditidae</taxon>
        <taxon>Peloderinae</taxon>
        <taxon>Caenorhabditis</taxon>
    </lineage>
</organism>
<dbReference type="PANTHER" id="PTHR22941">
    <property type="entry name" value="SERPENTINE RECEPTOR"/>
    <property type="match status" value="1"/>
</dbReference>
<evidence type="ECO:0000313" key="2">
    <source>
        <dbReference type="EMBL" id="EFO95471.1"/>
    </source>
</evidence>
<keyword evidence="1" id="KW-0812">Transmembrane</keyword>
<feature type="transmembrane region" description="Helical" evidence="1">
    <location>
        <begin position="34"/>
        <end position="52"/>
    </location>
</feature>
<dbReference type="EMBL" id="DS268409">
    <property type="protein sequence ID" value="EFO95471.1"/>
    <property type="molecule type" value="Genomic_DNA"/>
</dbReference>
<feature type="transmembrane region" description="Helical" evidence="1">
    <location>
        <begin position="204"/>
        <end position="234"/>
    </location>
</feature>
<evidence type="ECO:0000256" key="1">
    <source>
        <dbReference type="SAM" id="Phobius"/>
    </source>
</evidence>
<feature type="transmembrane region" description="Helical" evidence="1">
    <location>
        <begin position="255"/>
        <end position="279"/>
    </location>
</feature>
<reference evidence="2" key="1">
    <citation type="submission" date="2007-07" db="EMBL/GenBank/DDBJ databases">
        <title>PCAP assembly of the Caenorhabditis remanei genome.</title>
        <authorList>
            <consortium name="The Caenorhabditis remanei Sequencing Consortium"/>
            <person name="Wilson R.K."/>
        </authorList>
    </citation>
    <scope>NUCLEOTIDE SEQUENCE [LARGE SCALE GENOMIC DNA]</scope>
    <source>
        <strain evidence="2">PB4641</strain>
    </source>
</reference>
<keyword evidence="1" id="KW-0472">Membrane</keyword>
<dbReference type="HOGENOM" id="CLU_042960_0_0_1"/>